<dbReference type="AlphaFoldDB" id="A0AA88Y0X4"/>
<feature type="region of interest" description="Disordered" evidence="1">
    <location>
        <begin position="125"/>
        <end position="159"/>
    </location>
</feature>
<accession>A0AA88Y0X4</accession>
<name>A0AA88Y0X4_PINIB</name>
<evidence type="ECO:0000313" key="3">
    <source>
        <dbReference type="Proteomes" id="UP001186944"/>
    </source>
</evidence>
<feature type="region of interest" description="Disordered" evidence="1">
    <location>
        <begin position="174"/>
        <end position="214"/>
    </location>
</feature>
<evidence type="ECO:0000256" key="1">
    <source>
        <dbReference type="SAM" id="MobiDB-lite"/>
    </source>
</evidence>
<gene>
    <name evidence="2" type="ORF">FSP39_020048</name>
</gene>
<comment type="caution">
    <text evidence="2">The sequence shown here is derived from an EMBL/GenBank/DDBJ whole genome shotgun (WGS) entry which is preliminary data.</text>
</comment>
<feature type="region of interest" description="Disordered" evidence="1">
    <location>
        <begin position="1"/>
        <end position="57"/>
    </location>
</feature>
<keyword evidence="3" id="KW-1185">Reference proteome</keyword>
<reference evidence="2" key="1">
    <citation type="submission" date="2019-08" db="EMBL/GenBank/DDBJ databases">
        <title>The improved chromosome-level genome for the pearl oyster Pinctada fucata martensii using PacBio sequencing and Hi-C.</title>
        <authorList>
            <person name="Zheng Z."/>
        </authorList>
    </citation>
    <scope>NUCLEOTIDE SEQUENCE</scope>
    <source>
        <strain evidence="2">ZZ-2019</strain>
        <tissue evidence="2">Adductor muscle</tissue>
    </source>
</reference>
<proteinExistence type="predicted"/>
<evidence type="ECO:0000313" key="2">
    <source>
        <dbReference type="EMBL" id="KAK3093771.1"/>
    </source>
</evidence>
<feature type="compositionally biased region" description="Basic and acidic residues" evidence="1">
    <location>
        <begin position="16"/>
        <end position="32"/>
    </location>
</feature>
<sequence length="214" mass="24405">MYDLDQHAQINYVNNKAERGEYWRDKDPENHSHRSSVGDPGGGGAERPHPQKINKVKPIHIRTDNNTATYHQHENTNGCHVTDINQSPLCKQKVIHDKCSEEPQKSAQKETIYANHQFEKIIQKKSKGHSNPTFTGDDSHKLKALPVPENLPPIDNRTNDMYIIDESPYDRVDFNAARAKVPSPRQSNSKPVPTKRKLKNQKPIYDENAESVDV</sequence>
<dbReference type="Proteomes" id="UP001186944">
    <property type="component" value="Unassembled WGS sequence"/>
</dbReference>
<organism evidence="2 3">
    <name type="scientific">Pinctada imbricata</name>
    <name type="common">Atlantic pearl-oyster</name>
    <name type="synonym">Pinctada martensii</name>
    <dbReference type="NCBI Taxonomy" id="66713"/>
    <lineage>
        <taxon>Eukaryota</taxon>
        <taxon>Metazoa</taxon>
        <taxon>Spiralia</taxon>
        <taxon>Lophotrochozoa</taxon>
        <taxon>Mollusca</taxon>
        <taxon>Bivalvia</taxon>
        <taxon>Autobranchia</taxon>
        <taxon>Pteriomorphia</taxon>
        <taxon>Pterioida</taxon>
        <taxon>Pterioidea</taxon>
        <taxon>Pteriidae</taxon>
        <taxon>Pinctada</taxon>
    </lineage>
</organism>
<protein>
    <submittedName>
        <fullName evidence="2">Uncharacterized protein</fullName>
    </submittedName>
</protein>
<dbReference type="EMBL" id="VSWD01000009">
    <property type="protein sequence ID" value="KAK3093771.1"/>
    <property type="molecule type" value="Genomic_DNA"/>
</dbReference>